<comment type="caution">
    <text evidence="1">The sequence shown here is derived from an EMBL/GenBank/DDBJ whole genome shotgun (WGS) entry which is preliminary data.</text>
</comment>
<evidence type="ECO:0000313" key="1">
    <source>
        <dbReference type="EMBL" id="KAK2720425.1"/>
    </source>
</evidence>
<dbReference type="InterPro" id="IPR043472">
    <property type="entry name" value="Macro_dom-like"/>
</dbReference>
<evidence type="ECO:0000313" key="2">
    <source>
        <dbReference type="Proteomes" id="UP001187531"/>
    </source>
</evidence>
<name>A0AA88I2I8_ARTSF</name>
<dbReference type="Proteomes" id="UP001187531">
    <property type="component" value="Unassembled WGS sequence"/>
</dbReference>
<organism evidence="1 2">
    <name type="scientific">Artemia franciscana</name>
    <name type="common">Brine shrimp</name>
    <name type="synonym">Artemia sanfranciscana</name>
    <dbReference type="NCBI Taxonomy" id="6661"/>
    <lineage>
        <taxon>Eukaryota</taxon>
        <taxon>Metazoa</taxon>
        <taxon>Ecdysozoa</taxon>
        <taxon>Arthropoda</taxon>
        <taxon>Crustacea</taxon>
        <taxon>Branchiopoda</taxon>
        <taxon>Anostraca</taxon>
        <taxon>Artemiidae</taxon>
        <taxon>Artemia</taxon>
    </lineage>
</organism>
<dbReference type="SUPFAM" id="SSF52949">
    <property type="entry name" value="Macro domain-like"/>
    <property type="match status" value="1"/>
</dbReference>
<dbReference type="EMBL" id="JAVRJZ010000007">
    <property type="protein sequence ID" value="KAK2720425.1"/>
    <property type="molecule type" value="Genomic_DNA"/>
</dbReference>
<keyword evidence="2" id="KW-1185">Reference proteome</keyword>
<dbReference type="Gene3D" id="3.40.220.10">
    <property type="entry name" value="Leucine Aminopeptidase, subunit E, domain 1"/>
    <property type="match status" value="1"/>
</dbReference>
<accession>A0AA88I2I8</accession>
<gene>
    <name evidence="1" type="ORF">QYM36_004344</name>
</gene>
<proteinExistence type="predicted"/>
<sequence>MVNCLTIKRQYTISLDQSEGREITHEKGGTVNAFGSKALREAGSHLVELDPCSDEEAVAQGAYLGIWEHEDFKEEKNLKPYVDLSLFRRLCE</sequence>
<protein>
    <submittedName>
        <fullName evidence="1">Uncharacterized protein</fullName>
    </submittedName>
</protein>
<reference evidence="1" key="1">
    <citation type="submission" date="2023-07" db="EMBL/GenBank/DDBJ databases">
        <title>Chromosome-level genome assembly of Artemia franciscana.</title>
        <authorList>
            <person name="Jo E."/>
        </authorList>
    </citation>
    <scope>NUCLEOTIDE SEQUENCE</scope>
    <source>
        <tissue evidence="1">Whole body</tissue>
    </source>
</reference>
<dbReference type="AlphaFoldDB" id="A0AA88I2I8"/>